<name>A0A5R9J0M4_9PROT</name>
<keyword evidence="1" id="KW-0812">Transmembrane</keyword>
<evidence type="ECO:0000256" key="1">
    <source>
        <dbReference type="SAM" id="Phobius"/>
    </source>
</evidence>
<keyword evidence="1" id="KW-0472">Membrane</keyword>
<dbReference type="Proteomes" id="UP000305654">
    <property type="component" value="Unassembled WGS sequence"/>
</dbReference>
<gene>
    <name evidence="2" type="ORF">FE263_18060</name>
</gene>
<protein>
    <submittedName>
        <fullName evidence="2">Uncharacterized protein</fullName>
    </submittedName>
</protein>
<sequence length="74" mass="7551">MAGLIGVFVATAFHTPSFMGSHPLVYARVLAVAIAVPLTVLFELALRASSPAGGATAIVLALGLETANWQGSTR</sequence>
<evidence type="ECO:0000313" key="3">
    <source>
        <dbReference type="Proteomes" id="UP000305654"/>
    </source>
</evidence>
<keyword evidence="3" id="KW-1185">Reference proteome</keyword>
<reference evidence="2 3" key="1">
    <citation type="submission" date="2019-05" db="EMBL/GenBank/DDBJ databases">
        <authorList>
            <person name="Pankratov T."/>
            <person name="Grouzdev D."/>
        </authorList>
    </citation>
    <scope>NUCLEOTIDE SEQUENCE [LARGE SCALE GENOMIC DNA]</scope>
    <source>
        <strain evidence="2 3">KEBCLARHB70R</strain>
    </source>
</reference>
<organism evidence="2 3">
    <name type="scientific">Lichenicoccus roseus</name>
    <dbReference type="NCBI Taxonomy" id="2683649"/>
    <lineage>
        <taxon>Bacteria</taxon>
        <taxon>Pseudomonadati</taxon>
        <taxon>Pseudomonadota</taxon>
        <taxon>Alphaproteobacteria</taxon>
        <taxon>Acetobacterales</taxon>
        <taxon>Acetobacteraceae</taxon>
        <taxon>Lichenicoccus</taxon>
    </lineage>
</organism>
<accession>A0A5R9J0M4</accession>
<feature type="transmembrane region" description="Helical" evidence="1">
    <location>
        <begin position="25"/>
        <end position="46"/>
    </location>
</feature>
<dbReference type="EMBL" id="VCDI01000008">
    <property type="protein sequence ID" value="TLU71082.1"/>
    <property type="molecule type" value="Genomic_DNA"/>
</dbReference>
<keyword evidence="1" id="KW-1133">Transmembrane helix</keyword>
<comment type="caution">
    <text evidence="2">The sequence shown here is derived from an EMBL/GenBank/DDBJ whole genome shotgun (WGS) entry which is preliminary data.</text>
</comment>
<proteinExistence type="predicted"/>
<dbReference type="AlphaFoldDB" id="A0A5R9J0M4"/>
<evidence type="ECO:0000313" key="2">
    <source>
        <dbReference type="EMBL" id="TLU71082.1"/>
    </source>
</evidence>